<keyword evidence="4" id="KW-0547">Nucleotide-binding</keyword>
<evidence type="ECO:0000256" key="2">
    <source>
        <dbReference type="ARBA" id="ARBA00022618"/>
    </source>
</evidence>
<dbReference type="PANTHER" id="PTHR23135:SF4">
    <property type="entry name" value="UDP-N-ACETYLMURAMOYL-L-ALANYL-D-GLUTAMATE--2,6-DIAMINOPIMELATE LIGASE MURE HOMOLOG, CHLOROPLASTIC"/>
    <property type="match status" value="1"/>
</dbReference>
<evidence type="ECO:0000313" key="8">
    <source>
        <dbReference type="EMBL" id="HIT74683.1"/>
    </source>
</evidence>
<dbReference type="GO" id="GO:0008360">
    <property type="term" value="P:regulation of cell shape"/>
    <property type="evidence" value="ECO:0007669"/>
    <property type="project" value="UniProtKB-KW"/>
</dbReference>
<feature type="binding site" evidence="4">
    <location>
        <position position="482"/>
    </location>
    <ligand>
        <name>meso-2,6-diaminopimelate</name>
        <dbReference type="ChEBI" id="CHEBI:57791"/>
    </ligand>
</feature>
<dbReference type="NCBIfam" id="TIGR01085">
    <property type="entry name" value="murE"/>
    <property type="match status" value="1"/>
</dbReference>
<dbReference type="InterPro" id="IPR005761">
    <property type="entry name" value="UDP-N-AcMur-Glu-dNH2Pim_ligase"/>
</dbReference>
<comment type="catalytic activity">
    <reaction evidence="4">
        <text>UDP-N-acetyl-alpha-D-muramoyl-L-alanyl-D-glutamate + meso-2,6-diaminopimelate + ATP = UDP-N-acetyl-alpha-D-muramoyl-L-alanyl-gamma-D-glutamyl-meso-2,6-diaminopimelate + ADP + phosphate + H(+)</text>
        <dbReference type="Rhea" id="RHEA:23676"/>
        <dbReference type="ChEBI" id="CHEBI:15378"/>
        <dbReference type="ChEBI" id="CHEBI:30616"/>
        <dbReference type="ChEBI" id="CHEBI:43474"/>
        <dbReference type="ChEBI" id="CHEBI:57791"/>
        <dbReference type="ChEBI" id="CHEBI:83900"/>
        <dbReference type="ChEBI" id="CHEBI:83905"/>
        <dbReference type="ChEBI" id="CHEBI:456216"/>
        <dbReference type="EC" id="6.3.2.13"/>
    </reaction>
</comment>
<accession>A0A9D1GX68</accession>
<feature type="binding site" evidence="4">
    <location>
        <position position="197"/>
    </location>
    <ligand>
        <name>UDP-N-acetyl-alpha-D-muramoyl-L-alanyl-D-glutamate</name>
        <dbReference type="ChEBI" id="CHEBI:83900"/>
    </ligand>
</feature>
<dbReference type="SUPFAM" id="SSF63418">
    <property type="entry name" value="MurE/MurF N-terminal domain"/>
    <property type="match status" value="1"/>
</dbReference>
<dbReference type="Proteomes" id="UP000886842">
    <property type="component" value="Unassembled WGS sequence"/>
</dbReference>
<dbReference type="InterPro" id="IPR013221">
    <property type="entry name" value="Mur_ligase_cen"/>
</dbReference>
<dbReference type="Pfam" id="PF08245">
    <property type="entry name" value="Mur_ligase_M"/>
    <property type="match status" value="1"/>
</dbReference>
<keyword evidence="4 5" id="KW-0133">Cell shape</keyword>
<feature type="binding site" evidence="4">
    <location>
        <position position="23"/>
    </location>
    <ligand>
        <name>UDP-N-acetyl-alpha-D-muramoyl-L-alanyl-D-glutamate</name>
        <dbReference type="ChEBI" id="CHEBI:83900"/>
    </ligand>
</feature>
<dbReference type="HAMAP" id="MF_00208">
    <property type="entry name" value="MurE"/>
    <property type="match status" value="1"/>
</dbReference>
<evidence type="ECO:0000256" key="5">
    <source>
        <dbReference type="RuleBase" id="RU004135"/>
    </source>
</evidence>
<evidence type="ECO:0000256" key="1">
    <source>
        <dbReference type="ARBA" id="ARBA00005898"/>
    </source>
</evidence>
<feature type="binding site" evidence="4">
    <location>
        <position position="486"/>
    </location>
    <ligand>
        <name>meso-2,6-diaminopimelate</name>
        <dbReference type="ChEBI" id="CHEBI:57791"/>
    </ligand>
</feature>
<dbReference type="AlphaFoldDB" id="A0A9D1GX68"/>
<dbReference type="InterPro" id="IPR035911">
    <property type="entry name" value="MurE/MurF_N"/>
</dbReference>
<feature type="domain" description="Mur ligase central" evidence="7">
    <location>
        <begin position="114"/>
        <end position="323"/>
    </location>
</feature>
<keyword evidence="4 5" id="KW-0573">Peptidoglycan synthesis</keyword>
<keyword evidence="4" id="KW-0963">Cytoplasm</keyword>
<comment type="cofactor">
    <cofactor evidence="4">
        <name>Mg(2+)</name>
        <dbReference type="ChEBI" id="CHEBI:18420"/>
    </cofactor>
</comment>
<dbReference type="Gene3D" id="3.90.190.20">
    <property type="entry name" value="Mur ligase, C-terminal domain"/>
    <property type="match status" value="1"/>
</dbReference>
<gene>
    <name evidence="4" type="primary">murE</name>
    <name evidence="8" type="ORF">IAA98_03775</name>
</gene>
<comment type="caution">
    <text evidence="4">Lacks conserved residue(s) required for the propagation of feature annotation.</text>
</comment>
<dbReference type="GO" id="GO:0008765">
    <property type="term" value="F:UDP-N-acetylmuramoylalanyl-D-glutamate-2,6-diaminopimelate ligase activity"/>
    <property type="evidence" value="ECO:0007669"/>
    <property type="project" value="UniProtKB-UniRule"/>
</dbReference>
<feature type="binding site" evidence="4">
    <location>
        <position position="189"/>
    </location>
    <ligand>
        <name>UDP-N-acetyl-alpha-D-muramoyl-L-alanyl-D-glutamate</name>
        <dbReference type="ChEBI" id="CHEBI:83900"/>
    </ligand>
</feature>
<dbReference type="InterPro" id="IPR036565">
    <property type="entry name" value="Mur-like_cat_sf"/>
</dbReference>
<dbReference type="InterPro" id="IPR004101">
    <property type="entry name" value="Mur_ligase_C"/>
</dbReference>
<dbReference type="GO" id="GO:0009252">
    <property type="term" value="P:peptidoglycan biosynthetic process"/>
    <property type="evidence" value="ECO:0007669"/>
    <property type="project" value="UniProtKB-UniRule"/>
</dbReference>
<keyword evidence="4" id="KW-0067">ATP-binding</keyword>
<comment type="function">
    <text evidence="4">Catalyzes the addition of meso-diaminopimelic acid to the nucleotide precursor UDP-N-acetylmuramoyl-L-alanyl-D-glutamate (UMAG) in the biosynthesis of bacterial cell-wall peptidoglycan.</text>
</comment>
<keyword evidence="2 4" id="KW-0132">Cell division</keyword>
<evidence type="ECO:0000313" key="9">
    <source>
        <dbReference type="Proteomes" id="UP000886842"/>
    </source>
</evidence>
<keyword evidence="4" id="KW-0460">Magnesium</keyword>
<dbReference type="GO" id="GO:0005524">
    <property type="term" value="F:ATP binding"/>
    <property type="evidence" value="ECO:0007669"/>
    <property type="project" value="UniProtKB-UniRule"/>
</dbReference>
<comment type="subcellular location">
    <subcellularLocation>
        <location evidence="4 5">Cytoplasm</location>
    </subcellularLocation>
</comment>
<feature type="binding site" evidence="4">
    <location>
        <begin position="162"/>
        <end position="163"/>
    </location>
    <ligand>
        <name>UDP-N-acetyl-alpha-D-muramoyl-L-alanyl-D-glutamate</name>
        <dbReference type="ChEBI" id="CHEBI:83900"/>
    </ligand>
</feature>
<comment type="PTM">
    <text evidence="4">Carboxylation is probably crucial for Mg(2+) binding and, consequently, for the gamma-phosphate positioning of ATP.</text>
</comment>
<dbReference type="GO" id="GO:0000287">
    <property type="term" value="F:magnesium ion binding"/>
    <property type="evidence" value="ECO:0007669"/>
    <property type="project" value="UniProtKB-UniRule"/>
</dbReference>
<dbReference type="SUPFAM" id="SSF53623">
    <property type="entry name" value="MurD-like peptide ligases, catalytic domain"/>
    <property type="match status" value="1"/>
</dbReference>
<comment type="similarity">
    <text evidence="1 4">Belongs to the MurCDEF family. MurE subfamily.</text>
</comment>
<reference evidence="8" key="1">
    <citation type="submission" date="2020-10" db="EMBL/GenBank/DDBJ databases">
        <authorList>
            <person name="Gilroy R."/>
        </authorList>
    </citation>
    <scope>NUCLEOTIDE SEQUENCE</scope>
    <source>
        <strain evidence="8">ChiGjej1B1-24693</strain>
    </source>
</reference>
<dbReference type="InterPro" id="IPR036615">
    <property type="entry name" value="Mur_ligase_C_dom_sf"/>
</dbReference>
<dbReference type="Gene3D" id="3.40.1390.10">
    <property type="entry name" value="MurE/MurF, N-terminal domain"/>
    <property type="match status" value="1"/>
</dbReference>
<dbReference type="GO" id="GO:0051301">
    <property type="term" value="P:cell division"/>
    <property type="evidence" value="ECO:0007669"/>
    <property type="project" value="UniProtKB-KW"/>
</dbReference>
<comment type="caution">
    <text evidence="8">The sequence shown here is derived from an EMBL/GenBank/DDBJ whole genome shotgun (WGS) entry which is preliminary data.</text>
</comment>
<feature type="binding site" evidence="4">
    <location>
        <position position="21"/>
    </location>
    <ligand>
        <name>UDP-N-acetyl-alpha-D-muramoyl-L-alanyl-D-glutamate</name>
        <dbReference type="ChEBI" id="CHEBI:83900"/>
    </ligand>
</feature>
<dbReference type="SUPFAM" id="SSF53244">
    <property type="entry name" value="MurD-like peptide ligases, peptide-binding domain"/>
    <property type="match status" value="1"/>
</dbReference>
<feature type="modified residue" description="N6-carboxylysine" evidence="4">
    <location>
        <position position="229"/>
    </location>
</feature>
<dbReference type="GO" id="GO:0005737">
    <property type="term" value="C:cytoplasm"/>
    <property type="evidence" value="ECO:0007669"/>
    <property type="project" value="UniProtKB-SubCell"/>
</dbReference>
<proteinExistence type="inferred from homology"/>
<name>A0A9D1GX68_9ACTN</name>
<feature type="binding site" evidence="4">
    <location>
        <begin position="116"/>
        <end position="122"/>
    </location>
    <ligand>
        <name>ATP</name>
        <dbReference type="ChEBI" id="CHEBI:30616"/>
    </ligand>
</feature>
<dbReference type="Gene3D" id="3.40.1190.10">
    <property type="entry name" value="Mur-like, catalytic domain"/>
    <property type="match status" value="1"/>
</dbReference>
<evidence type="ECO:0000259" key="7">
    <source>
        <dbReference type="Pfam" id="PF08245"/>
    </source>
</evidence>
<dbReference type="PANTHER" id="PTHR23135">
    <property type="entry name" value="MUR LIGASE FAMILY MEMBER"/>
    <property type="match status" value="1"/>
</dbReference>
<organism evidence="8 9">
    <name type="scientific">Candidatus Avipropionibacterium avicola</name>
    <dbReference type="NCBI Taxonomy" id="2840701"/>
    <lineage>
        <taxon>Bacteria</taxon>
        <taxon>Bacillati</taxon>
        <taxon>Actinomycetota</taxon>
        <taxon>Actinomycetes</taxon>
        <taxon>Propionibacteriales</taxon>
        <taxon>Propionibacteriaceae</taxon>
        <taxon>Propionibacteriaceae incertae sedis</taxon>
        <taxon>Candidatus Avipropionibacterium</taxon>
    </lineage>
</organism>
<protein>
    <recommendedName>
        <fullName evidence="4">UDP-N-acetylmuramoyl-L-alanyl-D-glutamate--2,6-diaminopimelate ligase</fullName>
        <ecNumber evidence="4">6.3.2.13</ecNumber>
    </recommendedName>
    <alternativeName>
        <fullName evidence="4">Meso-A2pm-adding enzyme</fullName>
    </alternativeName>
    <alternativeName>
        <fullName evidence="4">Meso-diaminopimelate-adding enzyme</fullName>
    </alternativeName>
    <alternativeName>
        <fullName evidence="4">UDP-MurNAc-L-Ala-D-Glu:meso-diaminopimelate ligase</fullName>
    </alternativeName>
    <alternativeName>
        <fullName evidence="4">UDP-MurNAc-tripeptide synthetase</fullName>
    </alternativeName>
    <alternativeName>
        <fullName evidence="4">UDP-N-acetylmuramyl-tripeptide synthetase</fullName>
    </alternativeName>
</protein>
<comment type="pathway">
    <text evidence="4 5">Cell wall biogenesis; peptidoglycan biosynthesis.</text>
</comment>
<feature type="short sequence motif" description="Meso-diaminopimelate recognition motif" evidence="4">
    <location>
        <begin position="423"/>
        <end position="426"/>
    </location>
</feature>
<keyword evidence="3 4" id="KW-0131">Cell cycle</keyword>
<reference evidence="8" key="2">
    <citation type="journal article" date="2021" name="PeerJ">
        <title>Extensive microbial diversity within the chicken gut microbiome revealed by metagenomics and culture.</title>
        <authorList>
            <person name="Gilroy R."/>
            <person name="Ravi A."/>
            <person name="Getino M."/>
            <person name="Pursley I."/>
            <person name="Horton D.L."/>
            <person name="Alikhan N.F."/>
            <person name="Baker D."/>
            <person name="Gharbi K."/>
            <person name="Hall N."/>
            <person name="Watson M."/>
            <person name="Adriaenssens E.M."/>
            <person name="Foster-Nyarko E."/>
            <person name="Jarju S."/>
            <person name="Secka A."/>
            <person name="Antonio M."/>
            <person name="Oren A."/>
            <person name="Chaudhuri R.R."/>
            <person name="La Ragione R."/>
            <person name="Hildebrand F."/>
            <person name="Pallen M.J."/>
        </authorList>
    </citation>
    <scope>NUCLEOTIDE SEQUENCE</scope>
    <source>
        <strain evidence="8">ChiGjej1B1-24693</strain>
    </source>
</reference>
<evidence type="ECO:0000256" key="4">
    <source>
        <dbReference type="HAMAP-Rule" id="MF_00208"/>
    </source>
</evidence>
<feature type="domain" description="Mur ligase C-terminal" evidence="6">
    <location>
        <begin position="362"/>
        <end position="484"/>
    </location>
</feature>
<feature type="binding site" evidence="4">
    <location>
        <begin position="423"/>
        <end position="426"/>
    </location>
    <ligand>
        <name>meso-2,6-diaminopimelate</name>
        <dbReference type="ChEBI" id="CHEBI:57791"/>
    </ligand>
</feature>
<feature type="binding site" evidence="4">
    <location>
        <position position="399"/>
    </location>
    <ligand>
        <name>meso-2,6-diaminopimelate</name>
        <dbReference type="ChEBI" id="CHEBI:57791"/>
    </ligand>
</feature>
<evidence type="ECO:0000256" key="3">
    <source>
        <dbReference type="ARBA" id="ARBA00023306"/>
    </source>
</evidence>
<evidence type="ECO:0000259" key="6">
    <source>
        <dbReference type="Pfam" id="PF02875"/>
    </source>
</evidence>
<keyword evidence="4 5" id="KW-0961">Cell wall biogenesis/degradation</keyword>
<keyword evidence="4 8" id="KW-0436">Ligase</keyword>
<dbReference type="EC" id="6.3.2.13" evidence="4"/>
<sequence length="520" mass="53688">MRVSTLVGGSDSDPVVDAIVLDSRQAAPGGVWAALSGTRTHGARHADGPIAAGVAAILTDPEGEQILAESYGSDALASGVGPVVLVCDQPRAVTARWAARLHGRPGERMTTFAVTGTNGKSTTTFLLQMALRALGQRTGLIGTVGFHLDDEPIPAATTSTVTTPEAPDLQATLGRLADAGADALAMEVSSHALALHRADGIVFDVAGFTNLGVDHLDFHADLEDYFAAKARLFTAELSRRVVLPLDDPYGHRLVEQVRAERPDALLVTVSLDDPDAADVGVRSWTPTETGSRVEFVVHGRAVLAEISLPGVHNVRNALLALGMVVASGVDDLDTAVEGFALVRVPGRMEPVVLEASASHPIPPRVFVDFAHTPQAVRAAGESFADAGPVVIVVGSGGDRDPGKRAPIGEAAALGADVVVVTDDNPRSEDPAAIRAEILAGARAVEGGRAHEVVDGGDRAAAIRLGLETACATSPVATVLVLGRGHETQQLTADGPVDFHDPTVVAQQWQDLAAPGRGAGS</sequence>
<dbReference type="EMBL" id="DVLP01000107">
    <property type="protein sequence ID" value="HIT74683.1"/>
    <property type="molecule type" value="Genomic_DNA"/>
</dbReference>
<dbReference type="Pfam" id="PF02875">
    <property type="entry name" value="Mur_ligase_C"/>
    <property type="match status" value="1"/>
</dbReference>
<dbReference type="GO" id="GO:0071555">
    <property type="term" value="P:cell wall organization"/>
    <property type="evidence" value="ECO:0007669"/>
    <property type="project" value="UniProtKB-KW"/>
</dbReference>